<keyword evidence="4" id="KW-1185">Reference proteome</keyword>
<evidence type="ECO:0000256" key="2">
    <source>
        <dbReference type="RuleBase" id="RU000587"/>
    </source>
</evidence>
<evidence type="ECO:0000256" key="1">
    <source>
        <dbReference type="ARBA" id="ARBA00006047"/>
    </source>
</evidence>
<dbReference type="InterPro" id="IPR000811">
    <property type="entry name" value="Glyco_trans_35"/>
</dbReference>
<dbReference type="Proteomes" id="UP000254601">
    <property type="component" value="Unassembled WGS sequence"/>
</dbReference>
<dbReference type="GO" id="GO:0030170">
    <property type="term" value="F:pyridoxal phosphate binding"/>
    <property type="evidence" value="ECO:0007669"/>
    <property type="project" value="TreeGrafter"/>
</dbReference>
<sequence>MSGKELRLRQEYFLVSASAQDIVIHHKQRFGSMDTLPEKAAIHLNDTHPVLAIPELMRILLDEEKYDWDTAWEMCLKIFSYTNHTLISEALETWPVDMMERILPRHLDIIYAINEWFLEGLS</sequence>
<dbReference type="EC" id="2.4.1.1" evidence="2"/>
<dbReference type="Gene3D" id="3.40.50.2000">
    <property type="entry name" value="Glycogen Phosphorylase B"/>
    <property type="match status" value="1"/>
</dbReference>
<keyword evidence="2 3" id="KW-0808">Transferase</keyword>
<reference evidence="3 4" key="1">
    <citation type="submission" date="2018-06" db="EMBL/GenBank/DDBJ databases">
        <authorList>
            <consortium name="Pathogen Informatics"/>
            <person name="Doyle S."/>
        </authorList>
    </citation>
    <scope>NUCLEOTIDE SEQUENCE [LARGE SCALE GENOMIC DNA]</scope>
    <source>
        <strain evidence="3 4">NCTC13337</strain>
    </source>
</reference>
<keyword evidence="2" id="KW-0663">Pyridoxal phosphate</keyword>
<accession>A0A380MY61</accession>
<dbReference type="AlphaFoldDB" id="A0A380MY61"/>
<keyword evidence="2 3" id="KW-0328">Glycosyltransferase</keyword>
<dbReference type="GO" id="GO:0005980">
    <property type="term" value="P:glycogen catabolic process"/>
    <property type="evidence" value="ECO:0007669"/>
    <property type="project" value="TreeGrafter"/>
</dbReference>
<dbReference type="EMBL" id="UHIC01000001">
    <property type="protein sequence ID" value="SUO97154.1"/>
    <property type="molecule type" value="Genomic_DNA"/>
</dbReference>
<proteinExistence type="inferred from homology"/>
<gene>
    <name evidence="3" type="primary">malP_3</name>
    <name evidence="3" type="ORF">NCTC13337_02209</name>
</gene>
<comment type="catalytic activity">
    <reaction evidence="2">
        <text>[(1-&gt;4)-alpha-D-glucosyl](n) + phosphate = [(1-&gt;4)-alpha-D-glucosyl](n-1) + alpha-D-glucose 1-phosphate</text>
        <dbReference type="Rhea" id="RHEA:41732"/>
        <dbReference type="Rhea" id="RHEA-COMP:9584"/>
        <dbReference type="Rhea" id="RHEA-COMP:9586"/>
        <dbReference type="ChEBI" id="CHEBI:15444"/>
        <dbReference type="ChEBI" id="CHEBI:43474"/>
        <dbReference type="ChEBI" id="CHEBI:58601"/>
        <dbReference type="EC" id="2.4.1.1"/>
    </reaction>
</comment>
<dbReference type="GO" id="GO:0005737">
    <property type="term" value="C:cytoplasm"/>
    <property type="evidence" value="ECO:0007669"/>
    <property type="project" value="TreeGrafter"/>
</dbReference>
<evidence type="ECO:0000313" key="4">
    <source>
        <dbReference type="Proteomes" id="UP000254601"/>
    </source>
</evidence>
<name>A0A380MY61_9GAMM</name>
<dbReference type="GO" id="GO:0008184">
    <property type="term" value="F:glycogen phosphorylase activity"/>
    <property type="evidence" value="ECO:0007669"/>
    <property type="project" value="InterPro"/>
</dbReference>
<dbReference type="PANTHER" id="PTHR11468:SF3">
    <property type="entry name" value="GLYCOGEN PHOSPHORYLASE, LIVER FORM"/>
    <property type="match status" value="1"/>
</dbReference>
<dbReference type="Pfam" id="PF00343">
    <property type="entry name" value="Phosphorylase"/>
    <property type="match status" value="1"/>
</dbReference>
<protein>
    <recommendedName>
        <fullName evidence="2">Alpha-1,4 glucan phosphorylase</fullName>
        <ecNumber evidence="2">2.4.1.1</ecNumber>
    </recommendedName>
</protein>
<dbReference type="PANTHER" id="PTHR11468">
    <property type="entry name" value="GLYCOGEN PHOSPHORYLASE"/>
    <property type="match status" value="1"/>
</dbReference>
<comment type="cofactor">
    <cofactor evidence="2">
        <name>pyridoxal 5'-phosphate</name>
        <dbReference type="ChEBI" id="CHEBI:597326"/>
    </cofactor>
</comment>
<evidence type="ECO:0000313" key="3">
    <source>
        <dbReference type="EMBL" id="SUO97154.1"/>
    </source>
</evidence>
<organism evidence="3 4">
    <name type="scientific">Suttonella ornithocola</name>
    <dbReference type="NCBI Taxonomy" id="279832"/>
    <lineage>
        <taxon>Bacteria</taxon>
        <taxon>Pseudomonadati</taxon>
        <taxon>Pseudomonadota</taxon>
        <taxon>Gammaproteobacteria</taxon>
        <taxon>Cardiobacteriales</taxon>
        <taxon>Cardiobacteriaceae</taxon>
        <taxon>Suttonella</taxon>
    </lineage>
</organism>
<comment type="similarity">
    <text evidence="1 2">Belongs to the glycogen phosphorylase family.</text>
</comment>
<dbReference type="SUPFAM" id="SSF53756">
    <property type="entry name" value="UDP-Glycosyltransferase/glycogen phosphorylase"/>
    <property type="match status" value="1"/>
</dbReference>
<keyword evidence="2" id="KW-0119">Carbohydrate metabolism</keyword>
<comment type="function">
    <text evidence="2">Allosteric enzyme that catalyzes the rate-limiting step in glycogen catabolism, the phosphorolytic cleavage of glycogen to produce glucose-1-phosphate, and plays a central role in maintaining cellular and organismal glucose homeostasis.</text>
</comment>